<dbReference type="PANTHER" id="PTHR35309:SF4">
    <property type="entry name" value="TOCOPHEROL CYCLASE"/>
    <property type="match status" value="1"/>
</dbReference>
<protein>
    <recommendedName>
        <fullName evidence="3">AttH domain-containing protein</fullName>
    </recommendedName>
</protein>
<reference evidence="1" key="1">
    <citation type="submission" date="2021-04" db="EMBL/GenBank/DDBJ databases">
        <authorList>
            <person name="Rodrigo-Torres L."/>
            <person name="Arahal R. D."/>
            <person name="Lucena T."/>
        </authorList>
    </citation>
    <scope>NUCLEOTIDE SEQUENCE</scope>
    <source>
        <strain evidence="1">AS29M-1</strain>
    </source>
</reference>
<name>A0A916ND93_9FLAO</name>
<keyword evidence="2" id="KW-1185">Reference proteome</keyword>
<evidence type="ECO:0000313" key="2">
    <source>
        <dbReference type="Proteomes" id="UP000683507"/>
    </source>
</evidence>
<dbReference type="PANTHER" id="PTHR35309">
    <property type="match status" value="1"/>
</dbReference>
<dbReference type="RefSeq" id="WP_258542807.1">
    <property type="nucleotide sequence ID" value="NZ_OU015584.1"/>
</dbReference>
<dbReference type="KEGG" id="ptan:CRYO30217_02589"/>
<dbReference type="SUPFAM" id="SSF159245">
    <property type="entry name" value="AttH-like"/>
    <property type="match status" value="1"/>
</dbReference>
<dbReference type="Proteomes" id="UP000683507">
    <property type="component" value="Chromosome"/>
</dbReference>
<dbReference type="Pfam" id="PF14249">
    <property type="entry name" value="Tocopherol_cycl"/>
    <property type="match status" value="1"/>
</dbReference>
<sequence>MKLQILPLIFIIFFYHQGYLTQASKKGVEYTFGEKPPGYKRQSRKNPEMFQGFKEKKNYFEGWYFKMVSGDRNSVVSVIPGISLSEDGSEQHAFIQIINGKTAQTYYYRFDISAFHFSSEDFSVRIGENHFSSEGISLNIQNDTTSISGEIKNHHCTPLNDQRSIMGWYYKVPFMQCYHGVVSLDHDIQGSLKINDNSFSFDNGKGYIEKDWGESMPSSWIWMQSNNFNTPNTSFMLSIANIPWLGKEFTGFLGFILLDGRVETFGTYSKSDLKIQENKDTIAVTITTKNRILKIAATRSEAGMLAAPVKGSMDRRIAESINAQLNITVYDLNNTVLFRDSSNTSGLEVVGNLSELKKIK</sequence>
<proteinExistence type="predicted"/>
<dbReference type="AlphaFoldDB" id="A0A916ND93"/>
<dbReference type="InterPro" id="IPR025893">
    <property type="entry name" value="Tocopherol_cyclase"/>
</dbReference>
<evidence type="ECO:0008006" key="3">
    <source>
        <dbReference type="Google" id="ProtNLM"/>
    </source>
</evidence>
<gene>
    <name evidence="1" type="ORF">CRYO30217_02589</name>
</gene>
<organism evidence="1 2">
    <name type="scientific">Parvicella tangerina</name>
    <dbReference type="NCBI Taxonomy" id="2829795"/>
    <lineage>
        <taxon>Bacteria</taxon>
        <taxon>Pseudomonadati</taxon>
        <taxon>Bacteroidota</taxon>
        <taxon>Flavobacteriia</taxon>
        <taxon>Flavobacteriales</taxon>
        <taxon>Parvicellaceae</taxon>
        <taxon>Parvicella</taxon>
    </lineage>
</organism>
<dbReference type="EMBL" id="OU015584">
    <property type="protein sequence ID" value="CAG5084876.1"/>
    <property type="molecule type" value="Genomic_DNA"/>
</dbReference>
<accession>A0A916ND93</accession>
<dbReference type="GO" id="GO:0009976">
    <property type="term" value="F:tocopherol cyclase activity"/>
    <property type="evidence" value="ECO:0007669"/>
    <property type="project" value="InterPro"/>
</dbReference>
<evidence type="ECO:0000313" key="1">
    <source>
        <dbReference type="EMBL" id="CAG5084876.1"/>
    </source>
</evidence>